<dbReference type="InterPro" id="IPR014729">
    <property type="entry name" value="Rossmann-like_a/b/a_fold"/>
</dbReference>
<keyword evidence="4 12" id="KW-0436">Ligase</keyword>
<dbReference type="SUPFAM" id="SSF52317">
    <property type="entry name" value="Class I glutamine amidotransferase-like"/>
    <property type="match status" value="1"/>
</dbReference>
<dbReference type="EC" id="6.3.5.2" evidence="3"/>
<dbReference type="Pfam" id="PF02540">
    <property type="entry name" value="NAD_synthase"/>
    <property type="match status" value="1"/>
</dbReference>
<dbReference type="Pfam" id="PF00958">
    <property type="entry name" value="GMP_synt_C"/>
    <property type="match status" value="1"/>
</dbReference>
<evidence type="ECO:0000256" key="9">
    <source>
        <dbReference type="ARBA" id="ARBA00022962"/>
    </source>
</evidence>
<keyword evidence="9" id="KW-0315">Glutamine amidotransferase</keyword>
<dbReference type="CDD" id="cd01997">
    <property type="entry name" value="GMP_synthase_C"/>
    <property type="match status" value="1"/>
</dbReference>
<evidence type="ECO:0000256" key="6">
    <source>
        <dbReference type="ARBA" id="ARBA00022749"/>
    </source>
</evidence>
<evidence type="ECO:0000259" key="11">
    <source>
        <dbReference type="PROSITE" id="PS51553"/>
    </source>
</evidence>
<evidence type="ECO:0000256" key="2">
    <source>
        <dbReference type="ARBA" id="ARBA00005153"/>
    </source>
</evidence>
<dbReference type="PROSITE" id="PS51273">
    <property type="entry name" value="GATASE_TYPE_1"/>
    <property type="match status" value="1"/>
</dbReference>
<dbReference type="PRINTS" id="PR00096">
    <property type="entry name" value="GATASE"/>
</dbReference>
<evidence type="ECO:0000256" key="1">
    <source>
        <dbReference type="ARBA" id="ARBA00002332"/>
    </source>
</evidence>
<dbReference type="PANTHER" id="PTHR11922:SF2">
    <property type="entry name" value="GMP SYNTHASE [GLUTAMINE-HYDROLYZING]"/>
    <property type="match status" value="1"/>
</dbReference>
<organism evidence="12 13">
    <name type="scientific">Candidatus Thalassospirochaeta sargassi</name>
    <dbReference type="NCBI Taxonomy" id="3119039"/>
    <lineage>
        <taxon>Bacteria</taxon>
        <taxon>Pseudomonadati</taxon>
        <taxon>Spirochaetota</taxon>
        <taxon>Spirochaetia</taxon>
        <taxon>Spirochaetales</taxon>
        <taxon>Spirochaetaceae</taxon>
        <taxon>Candidatus Thalassospirochaeta</taxon>
    </lineage>
</organism>
<dbReference type="SUPFAM" id="SSF52402">
    <property type="entry name" value="Adenine nucleotide alpha hydrolases-like"/>
    <property type="match status" value="1"/>
</dbReference>
<dbReference type="InterPro" id="IPR017926">
    <property type="entry name" value="GATASE"/>
</dbReference>
<dbReference type="Gene3D" id="3.40.50.880">
    <property type="match status" value="1"/>
</dbReference>
<dbReference type="NCBIfam" id="NF000848">
    <property type="entry name" value="PRK00074.1"/>
    <property type="match status" value="1"/>
</dbReference>
<dbReference type="NCBIfam" id="TIGR00884">
    <property type="entry name" value="guaA_Cterm"/>
    <property type="match status" value="1"/>
</dbReference>
<gene>
    <name evidence="12" type="primary">guaA</name>
    <name evidence="12" type="ORF">PQJ61_17765</name>
</gene>
<evidence type="ECO:0000256" key="8">
    <source>
        <dbReference type="ARBA" id="ARBA00022840"/>
    </source>
</evidence>
<proteinExistence type="predicted"/>
<evidence type="ECO:0000256" key="10">
    <source>
        <dbReference type="PROSITE-ProRule" id="PRU00886"/>
    </source>
</evidence>
<dbReference type="Proteomes" id="UP001221217">
    <property type="component" value="Unassembled WGS sequence"/>
</dbReference>
<name>A0AAJ1IFY9_9SPIO</name>
<dbReference type="GO" id="GO:0003921">
    <property type="term" value="F:GMP synthase activity"/>
    <property type="evidence" value="ECO:0007669"/>
    <property type="project" value="InterPro"/>
</dbReference>
<dbReference type="GO" id="GO:0005829">
    <property type="term" value="C:cytosol"/>
    <property type="evidence" value="ECO:0007669"/>
    <property type="project" value="TreeGrafter"/>
</dbReference>
<keyword evidence="7 10" id="KW-0658">Purine biosynthesis</keyword>
<evidence type="ECO:0000256" key="4">
    <source>
        <dbReference type="ARBA" id="ARBA00022598"/>
    </source>
</evidence>
<evidence type="ECO:0000256" key="5">
    <source>
        <dbReference type="ARBA" id="ARBA00022741"/>
    </source>
</evidence>
<dbReference type="InterPro" id="IPR004739">
    <property type="entry name" value="GMP_synth_GATase"/>
</dbReference>
<dbReference type="EMBL" id="JAQQAL010000052">
    <property type="protein sequence ID" value="MDC7228614.1"/>
    <property type="molecule type" value="Genomic_DNA"/>
</dbReference>
<dbReference type="PANTHER" id="PTHR11922">
    <property type="entry name" value="GMP SYNTHASE-RELATED"/>
    <property type="match status" value="1"/>
</dbReference>
<dbReference type="InterPro" id="IPR029062">
    <property type="entry name" value="Class_I_gatase-like"/>
</dbReference>
<comment type="function">
    <text evidence="1">Catalyzes the synthesis of GMP from XMP.</text>
</comment>
<reference evidence="12 13" key="1">
    <citation type="submission" date="2022-12" db="EMBL/GenBank/DDBJ databases">
        <title>Metagenome assembled genome from gulf of manar.</title>
        <authorList>
            <person name="Kohli P."/>
            <person name="Pk S."/>
            <person name="Venkata Ramana C."/>
            <person name="Sasikala C."/>
        </authorList>
    </citation>
    <scope>NUCLEOTIDE SEQUENCE [LARGE SCALE GENOMIC DNA]</scope>
    <source>
        <strain evidence="12">JB008</strain>
    </source>
</reference>
<sequence length="515" mass="56815">MDKILVFDFGSQTTQLIARRIRDFGVYTDIVTAESECTPGLLEDVKGIILSGSPYSVYEEGAPVPHPSIYKTGLPMLGICYGFQRMTADNSGEVKALDKTEYGRSAINYKEDSPLFAGIPDGFISWMSHGDSIASLGEGFRLIAESEHHIACGYNEKFNAYGIQFHPEVSHCEHGTDILKNFVTGICGADTGWDMDTYLKQEMEAVRKQADGRDVLLLISGGVDSTVVGGLLLKALDPSKVHLMYIDTGMMRKNESAEVEAGLKKLGAENLYLIDASDRFLTALKGVSEPEKKREIIGDLFIKVQEDEINKRLQGDYMLAQGTLYTDLIESGKGVGKKAQVIKSHHNVRSPLVEAKRDAGLIIEPLGKLYKDEVRELGRKVGISEEIIRRHPFPGPGLAVRIIGDITVEKCDVLREADWIFINELKSRGLYDKIWQAFAVLLPIRSVGVAGDLREYGNVLALRAITSSDGMTADVYPFDTKDILEISSLITNSVRGIGRVVYDISSKPPATIEWE</sequence>
<dbReference type="PROSITE" id="PS51553">
    <property type="entry name" value="GMPS_ATP_PPASE"/>
    <property type="match status" value="1"/>
</dbReference>
<dbReference type="Gene3D" id="3.40.50.620">
    <property type="entry name" value="HUPs"/>
    <property type="match status" value="1"/>
</dbReference>
<protein>
    <recommendedName>
        <fullName evidence="3">GMP synthase (glutamine-hydrolyzing)</fullName>
        <ecNumber evidence="3">6.3.5.2</ecNumber>
    </recommendedName>
</protein>
<feature type="domain" description="GMPS ATP-PPase" evidence="11">
    <location>
        <begin position="193"/>
        <end position="390"/>
    </location>
</feature>
<dbReference type="AlphaFoldDB" id="A0AAJ1IFY9"/>
<keyword evidence="8 10" id="KW-0067">ATP-binding</keyword>
<keyword evidence="5 10" id="KW-0547">Nucleotide-binding</keyword>
<dbReference type="NCBIfam" id="TIGR00888">
    <property type="entry name" value="guaA_Nterm"/>
    <property type="match status" value="1"/>
</dbReference>
<comment type="pathway">
    <text evidence="2">Purine metabolism; GMP biosynthesis; GMP from XMP (L-Gln route): step 1/1.</text>
</comment>
<dbReference type="SUPFAM" id="SSF54810">
    <property type="entry name" value="GMP synthetase C-terminal dimerisation domain"/>
    <property type="match status" value="1"/>
</dbReference>
<evidence type="ECO:0000256" key="7">
    <source>
        <dbReference type="ARBA" id="ARBA00022755"/>
    </source>
</evidence>
<dbReference type="GO" id="GO:0005524">
    <property type="term" value="F:ATP binding"/>
    <property type="evidence" value="ECO:0007669"/>
    <property type="project" value="UniProtKB-UniRule"/>
</dbReference>
<keyword evidence="6 10" id="KW-0332">GMP biosynthesis</keyword>
<evidence type="ECO:0000313" key="13">
    <source>
        <dbReference type="Proteomes" id="UP001221217"/>
    </source>
</evidence>
<dbReference type="FunFam" id="3.30.300.10:FF:000002">
    <property type="entry name" value="GMP synthase [glutamine-hydrolyzing]"/>
    <property type="match status" value="1"/>
</dbReference>
<dbReference type="CDD" id="cd01742">
    <property type="entry name" value="GATase1_GMP_Synthase"/>
    <property type="match status" value="1"/>
</dbReference>
<dbReference type="InterPro" id="IPR022310">
    <property type="entry name" value="NAD/GMP_synthase"/>
</dbReference>
<dbReference type="Pfam" id="PF00117">
    <property type="entry name" value="GATase"/>
    <property type="match status" value="1"/>
</dbReference>
<evidence type="ECO:0000256" key="3">
    <source>
        <dbReference type="ARBA" id="ARBA00012746"/>
    </source>
</evidence>
<dbReference type="InterPro" id="IPR001674">
    <property type="entry name" value="GMP_synth_C"/>
</dbReference>
<feature type="binding site" evidence="10">
    <location>
        <begin position="220"/>
        <end position="226"/>
    </location>
    <ligand>
        <name>ATP</name>
        <dbReference type="ChEBI" id="CHEBI:30616"/>
    </ligand>
</feature>
<accession>A0AAJ1IFY9</accession>
<dbReference type="InterPro" id="IPR025777">
    <property type="entry name" value="GMPS_ATP_PPase_dom"/>
</dbReference>
<dbReference type="Gene3D" id="3.30.300.10">
    <property type="match status" value="1"/>
</dbReference>
<comment type="caution">
    <text evidence="12">The sequence shown here is derived from an EMBL/GenBank/DDBJ whole genome shotgun (WGS) entry which is preliminary data.</text>
</comment>
<evidence type="ECO:0000313" key="12">
    <source>
        <dbReference type="EMBL" id="MDC7228614.1"/>
    </source>
</evidence>